<dbReference type="Proteomes" id="UP001489509">
    <property type="component" value="Unassembled WGS sequence"/>
</dbReference>
<sequence length="61" mass="7131">MIFGFPLTLEDANRVLKIAKVRDFYVRDRRDSILVFGLMNRIAVHELDDLLYEMGESTILT</sequence>
<accession>A0ABV1E2A0</accession>
<name>A0ABV1E2A0_9FIRM</name>
<proteinExistence type="predicted"/>
<protein>
    <submittedName>
        <fullName evidence="1">Uncharacterized protein</fullName>
    </submittedName>
</protein>
<dbReference type="EMBL" id="JBBMFD010000025">
    <property type="protein sequence ID" value="MEQ2441441.1"/>
    <property type="molecule type" value="Genomic_DNA"/>
</dbReference>
<evidence type="ECO:0000313" key="2">
    <source>
        <dbReference type="Proteomes" id="UP001489509"/>
    </source>
</evidence>
<dbReference type="RefSeq" id="WP_349220522.1">
    <property type="nucleotide sequence ID" value="NZ_JBBMFD010000025.1"/>
</dbReference>
<organism evidence="1 2">
    <name type="scientific">Solibaculum intestinale</name>
    <dbReference type="NCBI Taxonomy" id="3133165"/>
    <lineage>
        <taxon>Bacteria</taxon>
        <taxon>Bacillati</taxon>
        <taxon>Bacillota</taxon>
        <taxon>Clostridia</taxon>
        <taxon>Eubacteriales</taxon>
        <taxon>Oscillospiraceae</taxon>
        <taxon>Solibaculum</taxon>
    </lineage>
</organism>
<comment type="caution">
    <text evidence="1">The sequence shown here is derived from an EMBL/GenBank/DDBJ whole genome shotgun (WGS) entry which is preliminary data.</text>
</comment>
<reference evidence="1 2" key="1">
    <citation type="submission" date="2024-03" db="EMBL/GenBank/DDBJ databases">
        <title>Human intestinal bacterial collection.</title>
        <authorList>
            <person name="Pauvert C."/>
            <person name="Hitch T.C.A."/>
            <person name="Clavel T."/>
        </authorList>
    </citation>
    <scope>NUCLEOTIDE SEQUENCE [LARGE SCALE GENOMIC DNA]</scope>
    <source>
        <strain evidence="1 2">CLA-JM-H44</strain>
    </source>
</reference>
<gene>
    <name evidence="1" type="ORF">WMO26_11440</name>
</gene>
<evidence type="ECO:0000313" key="1">
    <source>
        <dbReference type="EMBL" id="MEQ2441441.1"/>
    </source>
</evidence>
<keyword evidence="2" id="KW-1185">Reference proteome</keyword>